<reference evidence="3 4" key="1">
    <citation type="journal article" date="2019" name="New Phytol.">
        <title>Comparative genomics reveals unique wood-decay strategies and fruiting body development in the Schizophyllaceae.</title>
        <authorList>
            <person name="Almasi E."/>
            <person name="Sahu N."/>
            <person name="Krizsan K."/>
            <person name="Balint B."/>
            <person name="Kovacs G.M."/>
            <person name="Kiss B."/>
            <person name="Cseklye J."/>
            <person name="Drula E."/>
            <person name="Henrissat B."/>
            <person name="Nagy I."/>
            <person name="Chovatia M."/>
            <person name="Adam C."/>
            <person name="LaButti K."/>
            <person name="Lipzen A."/>
            <person name="Riley R."/>
            <person name="Grigoriev I.V."/>
            <person name="Nagy L.G."/>
        </authorList>
    </citation>
    <scope>NUCLEOTIDE SEQUENCE [LARGE SCALE GENOMIC DNA]</scope>
    <source>
        <strain evidence="3 4">NL-1724</strain>
    </source>
</reference>
<proteinExistence type="predicted"/>
<dbReference type="InterPro" id="IPR013087">
    <property type="entry name" value="Znf_C2H2_type"/>
</dbReference>
<comment type="caution">
    <text evidence="3">The sequence shown here is derived from an EMBL/GenBank/DDBJ whole genome shotgun (WGS) entry which is preliminary data.</text>
</comment>
<organism evidence="3 4">
    <name type="scientific">Schizophyllum amplum</name>
    <dbReference type="NCBI Taxonomy" id="97359"/>
    <lineage>
        <taxon>Eukaryota</taxon>
        <taxon>Fungi</taxon>
        <taxon>Dikarya</taxon>
        <taxon>Basidiomycota</taxon>
        <taxon>Agaricomycotina</taxon>
        <taxon>Agaricomycetes</taxon>
        <taxon>Agaricomycetidae</taxon>
        <taxon>Agaricales</taxon>
        <taxon>Schizophyllaceae</taxon>
        <taxon>Schizophyllum</taxon>
    </lineage>
</organism>
<dbReference type="PROSITE" id="PS00028">
    <property type="entry name" value="ZINC_FINGER_C2H2_1"/>
    <property type="match status" value="1"/>
</dbReference>
<keyword evidence="4" id="KW-1185">Reference proteome</keyword>
<gene>
    <name evidence="3" type="ORF">BD626DRAFT_629778</name>
</gene>
<sequence length="445" mass="50534">MPIAVVHGDNFYYKAPAKGKTLAAPAASPSSLSSFRSSRSSFSSRGARMNDDDSDASDEDSDCDVRPLTFEQANPSPSPEADVEYVISEIDGCAYPKGSCPEDEVDQLEEAVHEAGEDDQMEVDVDPVEHEVDPVEDEVDQLLAEEVDQLEEERECRPFVRARSSPGAYRTPPPYRPSPTPEVPYLPPPVTDTPYRPPPRTYPSYLIKTPDYVEARRRLARVPIAPEPDTDEEYDGDCDDGDVYTPEQDVYMDDAPSSKPVKSPRKPPPPRRSRKAASPARNTSSGGSRKRKARSPSPAPTGPPQKRKRQNAASRNRQVDEETWKRAKQVKRKDDLWQCTICKKRMVRRPDFLRHVDTHYIKLWACLGVPVKNREDFEVPEEFEEYGPSNNRRVGGCFQICSRRDAMLRHLNHGRELKKPIERCYGSPYMLEKKEREAWLPFIED</sequence>
<feature type="region of interest" description="Disordered" evidence="1">
    <location>
        <begin position="23"/>
        <end position="81"/>
    </location>
</feature>
<feature type="compositionally biased region" description="Low complexity" evidence="1">
    <location>
        <begin position="23"/>
        <end position="44"/>
    </location>
</feature>
<protein>
    <recommendedName>
        <fullName evidence="2">C2H2-type domain-containing protein</fullName>
    </recommendedName>
</protein>
<feature type="compositionally biased region" description="Basic residues" evidence="1">
    <location>
        <begin position="262"/>
        <end position="275"/>
    </location>
</feature>
<feature type="compositionally biased region" description="Low complexity" evidence="1">
    <location>
        <begin position="276"/>
        <end position="287"/>
    </location>
</feature>
<name>A0A550CGU9_9AGAR</name>
<feature type="region of interest" description="Disordered" evidence="1">
    <location>
        <begin position="148"/>
        <end position="327"/>
    </location>
</feature>
<accession>A0A550CGU9</accession>
<dbReference type="EMBL" id="VDMD01000008">
    <property type="protein sequence ID" value="TRM64029.1"/>
    <property type="molecule type" value="Genomic_DNA"/>
</dbReference>
<evidence type="ECO:0000256" key="1">
    <source>
        <dbReference type="SAM" id="MobiDB-lite"/>
    </source>
</evidence>
<dbReference type="Proteomes" id="UP000320762">
    <property type="component" value="Unassembled WGS sequence"/>
</dbReference>
<dbReference type="OrthoDB" id="8922241at2759"/>
<evidence type="ECO:0000259" key="2">
    <source>
        <dbReference type="PROSITE" id="PS00028"/>
    </source>
</evidence>
<feature type="compositionally biased region" description="Acidic residues" evidence="1">
    <location>
        <begin position="228"/>
        <end position="242"/>
    </location>
</feature>
<evidence type="ECO:0000313" key="4">
    <source>
        <dbReference type="Proteomes" id="UP000320762"/>
    </source>
</evidence>
<evidence type="ECO:0000313" key="3">
    <source>
        <dbReference type="EMBL" id="TRM64029.1"/>
    </source>
</evidence>
<feature type="compositionally biased region" description="Acidic residues" evidence="1">
    <location>
        <begin position="52"/>
        <end position="62"/>
    </location>
</feature>
<dbReference type="AlphaFoldDB" id="A0A550CGU9"/>
<feature type="compositionally biased region" description="Pro residues" evidence="1">
    <location>
        <begin position="171"/>
        <end position="201"/>
    </location>
</feature>
<feature type="domain" description="C2H2-type" evidence="2">
    <location>
        <begin position="339"/>
        <end position="359"/>
    </location>
</feature>